<gene>
    <name evidence="1" type="ORF">G2W53_020394</name>
</gene>
<dbReference type="AlphaFoldDB" id="A0A834TVE0"/>
<comment type="caution">
    <text evidence="1">The sequence shown here is derived from an EMBL/GenBank/DDBJ whole genome shotgun (WGS) entry which is preliminary data.</text>
</comment>
<evidence type="ECO:0000313" key="2">
    <source>
        <dbReference type="Proteomes" id="UP000634136"/>
    </source>
</evidence>
<dbReference type="EMBL" id="JAAIUW010000006">
    <property type="protein sequence ID" value="KAF7829230.1"/>
    <property type="molecule type" value="Genomic_DNA"/>
</dbReference>
<sequence length="55" mass="6211">MAAIAILPFDTYFNAREPRLAGIRFKVPLKSSGLKTSRNLVIEFIRAVTRMLKGM</sequence>
<evidence type="ECO:0000313" key="1">
    <source>
        <dbReference type="EMBL" id="KAF7829230.1"/>
    </source>
</evidence>
<proteinExistence type="predicted"/>
<protein>
    <submittedName>
        <fullName evidence="1">Uncharacterized protein</fullName>
    </submittedName>
</protein>
<name>A0A834TVE0_9FABA</name>
<organism evidence="1 2">
    <name type="scientific">Senna tora</name>
    <dbReference type="NCBI Taxonomy" id="362788"/>
    <lineage>
        <taxon>Eukaryota</taxon>
        <taxon>Viridiplantae</taxon>
        <taxon>Streptophyta</taxon>
        <taxon>Embryophyta</taxon>
        <taxon>Tracheophyta</taxon>
        <taxon>Spermatophyta</taxon>
        <taxon>Magnoliopsida</taxon>
        <taxon>eudicotyledons</taxon>
        <taxon>Gunneridae</taxon>
        <taxon>Pentapetalae</taxon>
        <taxon>rosids</taxon>
        <taxon>fabids</taxon>
        <taxon>Fabales</taxon>
        <taxon>Fabaceae</taxon>
        <taxon>Caesalpinioideae</taxon>
        <taxon>Cassia clade</taxon>
        <taxon>Senna</taxon>
    </lineage>
</organism>
<keyword evidence="2" id="KW-1185">Reference proteome</keyword>
<accession>A0A834TVE0</accession>
<dbReference type="Proteomes" id="UP000634136">
    <property type="component" value="Unassembled WGS sequence"/>
</dbReference>
<reference evidence="1" key="1">
    <citation type="submission" date="2020-09" db="EMBL/GenBank/DDBJ databases">
        <title>Genome-Enabled Discovery of Anthraquinone Biosynthesis in Senna tora.</title>
        <authorList>
            <person name="Kang S.-H."/>
            <person name="Pandey R.P."/>
            <person name="Lee C.-M."/>
            <person name="Sim J.-S."/>
            <person name="Jeong J.-T."/>
            <person name="Choi B.-S."/>
            <person name="Jung M."/>
            <person name="Ginzburg D."/>
            <person name="Zhao K."/>
            <person name="Won S.Y."/>
            <person name="Oh T.-J."/>
            <person name="Yu Y."/>
            <person name="Kim N.-H."/>
            <person name="Lee O.R."/>
            <person name="Lee T.-H."/>
            <person name="Bashyal P."/>
            <person name="Kim T.-S."/>
            <person name="Lee W.-H."/>
            <person name="Kawkins C."/>
            <person name="Kim C.-K."/>
            <person name="Kim J.S."/>
            <person name="Ahn B.O."/>
            <person name="Rhee S.Y."/>
            <person name="Sohng J.K."/>
        </authorList>
    </citation>
    <scope>NUCLEOTIDE SEQUENCE</scope>
    <source>
        <tissue evidence="1">Leaf</tissue>
    </source>
</reference>